<evidence type="ECO:0000313" key="2">
    <source>
        <dbReference type="Proteomes" id="UP000034032"/>
    </source>
</evidence>
<gene>
    <name evidence="1" type="ORF">UW79_C0004G0009</name>
</gene>
<proteinExistence type="predicted"/>
<dbReference type="SUPFAM" id="SSF52309">
    <property type="entry name" value="N-(deoxy)ribosyltransferase-like"/>
    <property type="match status" value="1"/>
</dbReference>
<dbReference type="Gene3D" id="3.40.50.10400">
    <property type="entry name" value="Hypothetical protein PA1492"/>
    <property type="match status" value="1"/>
</dbReference>
<dbReference type="EMBL" id="LCJR01000004">
    <property type="protein sequence ID" value="KKT82552.1"/>
    <property type="molecule type" value="Genomic_DNA"/>
</dbReference>
<reference evidence="1 2" key="1">
    <citation type="journal article" date="2015" name="Nature">
        <title>rRNA introns, odd ribosomes, and small enigmatic genomes across a large radiation of phyla.</title>
        <authorList>
            <person name="Brown C.T."/>
            <person name="Hug L.A."/>
            <person name="Thomas B.C."/>
            <person name="Sharon I."/>
            <person name="Castelle C.J."/>
            <person name="Singh A."/>
            <person name="Wilkins M.J."/>
            <person name="Williams K.H."/>
            <person name="Banfield J.F."/>
        </authorList>
    </citation>
    <scope>NUCLEOTIDE SEQUENCE [LARGE SCALE GENOMIC DNA]</scope>
</reference>
<name>A0A0G1MP24_9BACT</name>
<comment type="caution">
    <text evidence="1">The sequence shown here is derived from an EMBL/GenBank/DDBJ whole genome shotgun (WGS) entry which is preliminary data.</text>
</comment>
<evidence type="ECO:0008006" key="3">
    <source>
        <dbReference type="Google" id="ProtNLM"/>
    </source>
</evidence>
<accession>A0A0G1MP24</accession>
<organism evidence="1 2">
    <name type="scientific">Candidatus Yanofskybacteria bacterium GW2011_GWA2_44_9</name>
    <dbReference type="NCBI Taxonomy" id="1619025"/>
    <lineage>
        <taxon>Bacteria</taxon>
        <taxon>Candidatus Yanofskyibacteriota</taxon>
    </lineage>
</organism>
<protein>
    <recommendedName>
        <fullName evidence="3">DUF4406 domain-containing protein</fullName>
    </recommendedName>
</protein>
<sequence length="156" mass="17618">MTKYYSAQDLADISTAKTYIELLEIALRIIESIEAENPGIPMAMVCGPISTGGKGSRNENLKIFERAIDRLAGGGLLIFSQMPFESDMERIYKSDPRLQGLRLLDEFYAPIFRTGLVSMLCFLPGWEKSIGANWEHQQATILNIPRIYLAEHYVKD</sequence>
<dbReference type="Proteomes" id="UP000034032">
    <property type="component" value="Unassembled WGS sequence"/>
</dbReference>
<dbReference type="AlphaFoldDB" id="A0A0G1MP24"/>
<evidence type="ECO:0000313" key="1">
    <source>
        <dbReference type="EMBL" id="KKT82552.1"/>
    </source>
</evidence>